<evidence type="ECO:0000256" key="2">
    <source>
        <dbReference type="SAM" id="SignalP"/>
    </source>
</evidence>
<feature type="compositionally biased region" description="Basic and acidic residues" evidence="1">
    <location>
        <begin position="762"/>
        <end position="775"/>
    </location>
</feature>
<feature type="compositionally biased region" description="Low complexity" evidence="1">
    <location>
        <begin position="746"/>
        <end position="761"/>
    </location>
</feature>
<feature type="compositionally biased region" description="Basic and acidic residues" evidence="1">
    <location>
        <begin position="122"/>
        <end position="133"/>
    </location>
</feature>
<feature type="compositionally biased region" description="Basic and acidic residues" evidence="1">
    <location>
        <begin position="522"/>
        <end position="538"/>
    </location>
</feature>
<evidence type="ECO:0000313" key="3">
    <source>
        <dbReference type="Proteomes" id="UP000515152"/>
    </source>
</evidence>
<dbReference type="RefSeq" id="XP_042564860.1">
    <property type="nucleotide sequence ID" value="XM_042708926.1"/>
</dbReference>
<feature type="compositionally biased region" description="Low complexity" evidence="1">
    <location>
        <begin position="270"/>
        <end position="308"/>
    </location>
</feature>
<dbReference type="KEGG" id="char:116220819"/>
<dbReference type="GeneID" id="116220819"/>
<sequence>MNFKYLLTCLAGVFFDCHDVWLLTCQEDSDVQSVVSSYCDVSGDQRGYEESSLHILSPDCQLYLCDGDDDEDSTDSQDQCDYPDFFYSASADDDYPPVHRRSDRSSMTRLDPPPHRPNPRAWMEESRSKDSFGRHSVGSRGDRERESGYFSLGKAGGIRSSRDQSPSLPYRHLERGHPIPNNRSPDRKDTIPFRNPDLGVPSHRRSSEFQNPDFLEESPPPEPTPLERSIEVEAQVGPRSPSPTPFRQAEAFASNKTRKSAFSRGKSPSEHSSSQQQSRRGSSLSRSSSPARGTSSSKRSESVVSLNSRSPGSSAFSQGLDHRSRSPSSQNSFGRGLDSGGVQKDFRSIASSVGSKSLSSSYADLRGSLRKAESTTSLASRGLNSHSSSPSRRGFETPGQSMLRKSETNGVLSGHGRDTRSSSISRNGAFSGHGRDTRSSSPSRNGAFSGHGRDTRSSSPSRNGVLSGHGRDTRSSSPSRNGAFSGHGRDTRSSSPSRRGYDTPGQSMLPKSDTSSSAAYGPDRKNASPTRKSNDHQGHSFSQKTERNSSSYSRDSQSPSPSRKGLETTRPSIKHINETKSSLSRSSSPSRKGYDTSSQSVLRFTETSRPIHCQGLDSRSPSPSRKGSDTLRQSVQRKSETDRSRSISGCNSRSSSPSKRGIDPSSQSALRKTVSYDSRTSVTTSQLKKSVNSHGRSDSNPPPSSWRGSSRSLSSPPISRSPSPSRKISENRPLERSQRPSSAVLGNGRNGNRSISSSSSRHIMEHRSLSPEARKSSGQNRSQSPQLRRLTSSQSSMDSTESSHLSGGSTGFNKEEYAMLADLPKVKTIFHKEGPNRLGKLESHPSGEERLYKPAR</sequence>
<organism evidence="3 4">
    <name type="scientific">Clupea harengus</name>
    <name type="common">Atlantic herring</name>
    <dbReference type="NCBI Taxonomy" id="7950"/>
    <lineage>
        <taxon>Eukaryota</taxon>
        <taxon>Metazoa</taxon>
        <taxon>Chordata</taxon>
        <taxon>Craniata</taxon>
        <taxon>Vertebrata</taxon>
        <taxon>Euteleostomi</taxon>
        <taxon>Actinopterygii</taxon>
        <taxon>Neopterygii</taxon>
        <taxon>Teleostei</taxon>
        <taxon>Clupei</taxon>
        <taxon>Clupeiformes</taxon>
        <taxon>Clupeoidei</taxon>
        <taxon>Clupeidae</taxon>
        <taxon>Clupea</taxon>
    </lineage>
</organism>
<dbReference type="Proteomes" id="UP000515152">
    <property type="component" value="Chromosome 1"/>
</dbReference>
<keyword evidence="2" id="KW-0732">Signal</keyword>
<dbReference type="AlphaFoldDB" id="A0A8M1KQG2"/>
<feature type="compositionally biased region" description="Polar residues" evidence="1">
    <location>
        <begin position="595"/>
        <end position="608"/>
    </location>
</feature>
<feature type="compositionally biased region" description="Low complexity" evidence="1">
    <location>
        <begin position="705"/>
        <end position="726"/>
    </location>
</feature>
<feature type="compositionally biased region" description="Polar residues" evidence="1">
    <location>
        <begin position="374"/>
        <end position="391"/>
    </location>
</feature>
<feature type="region of interest" description="Disordered" evidence="1">
    <location>
        <begin position="87"/>
        <end position="342"/>
    </location>
</feature>
<feature type="compositionally biased region" description="Low complexity" evidence="1">
    <location>
        <begin position="549"/>
        <end position="563"/>
    </location>
</feature>
<feature type="compositionally biased region" description="Basic and acidic residues" evidence="1">
    <location>
        <begin position="727"/>
        <end position="738"/>
    </location>
</feature>
<keyword evidence="3" id="KW-1185">Reference proteome</keyword>
<accession>A0A8M1KQG2</accession>
<proteinExistence type="predicted"/>
<dbReference type="OrthoDB" id="9942268at2759"/>
<evidence type="ECO:0000256" key="1">
    <source>
        <dbReference type="SAM" id="MobiDB-lite"/>
    </source>
</evidence>
<feature type="region of interest" description="Disordered" evidence="1">
    <location>
        <begin position="833"/>
        <end position="856"/>
    </location>
</feature>
<feature type="signal peptide" evidence="2">
    <location>
        <begin position="1"/>
        <end position="22"/>
    </location>
</feature>
<feature type="region of interest" description="Disordered" evidence="1">
    <location>
        <begin position="367"/>
        <end position="811"/>
    </location>
</feature>
<feature type="compositionally biased region" description="Polar residues" evidence="1">
    <location>
        <begin position="617"/>
        <end position="636"/>
    </location>
</feature>
<feature type="compositionally biased region" description="Polar residues" evidence="1">
    <location>
        <begin position="776"/>
        <end position="791"/>
    </location>
</feature>
<feature type="chain" id="PRO_5035430510" evidence="2">
    <location>
        <begin position="23"/>
        <end position="856"/>
    </location>
</feature>
<name>A0A8M1KQG2_CLUHA</name>
<feature type="compositionally biased region" description="Low complexity" evidence="1">
    <location>
        <begin position="646"/>
        <end position="659"/>
    </location>
</feature>
<evidence type="ECO:0000313" key="4">
    <source>
        <dbReference type="RefSeq" id="XP_042564860.1"/>
    </source>
</evidence>
<feature type="compositionally biased region" description="Polar residues" evidence="1">
    <location>
        <begin position="664"/>
        <end position="694"/>
    </location>
</feature>
<gene>
    <name evidence="4" type="primary">LOC116220819</name>
</gene>
<protein>
    <submittedName>
        <fullName evidence="4">Serine/arginine repetitive matrix protein 5</fullName>
    </submittedName>
</protein>
<reference evidence="4" key="1">
    <citation type="submission" date="2025-08" db="UniProtKB">
        <authorList>
            <consortium name="RefSeq"/>
        </authorList>
    </citation>
    <scope>IDENTIFICATION</scope>
</reference>
<feature type="compositionally biased region" description="Low complexity" evidence="1">
    <location>
        <begin position="792"/>
        <end position="803"/>
    </location>
</feature>
<feature type="compositionally biased region" description="Low complexity" evidence="1">
    <location>
        <begin position="581"/>
        <end position="591"/>
    </location>
</feature>